<dbReference type="Pfam" id="PF00809">
    <property type="entry name" value="Pterin_bind"/>
    <property type="match status" value="1"/>
</dbReference>
<dbReference type="PROSITE" id="PS50972">
    <property type="entry name" value="PTERIN_BINDING"/>
    <property type="match status" value="1"/>
</dbReference>
<dbReference type="SUPFAM" id="SSF52242">
    <property type="entry name" value="Cobalamin (vitamin B12)-binding domain"/>
    <property type="match status" value="1"/>
</dbReference>
<evidence type="ECO:0000256" key="3">
    <source>
        <dbReference type="ARBA" id="ARBA00022628"/>
    </source>
</evidence>
<evidence type="ECO:0000259" key="11">
    <source>
        <dbReference type="PROSITE" id="PS51337"/>
    </source>
</evidence>
<evidence type="ECO:0000256" key="5">
    <source>
        <dbReference type="ARBA" id="ARBA00022691"/>
    </source>
</evidence>
<dbReference type="GO" id="GO:0032259">
    <property type="term" value="P:methylation"/>
    <property type="evidence" value="ECO:0007669"/>
    <property type="project" value="UniProtKB-KW"/>
</dbReference>
<dbReference type="GO" id="GO:0050667">
    <property type="term" value="P:homocysteine metabolic process"/>
    <property type="evidence" value="ECO:0007669"/>
    <property type="project" value="TreeGrafter"/>
</dbReference>
<evidence type="ECO:0000313" key="12">
    <source>
        <dbReference type="EMBL" id="GAG19058.1"/>
    </source>
</evidence>
<keyword evidence="4" id="KW-0808">Transferase</keyword>
<dbReference type="SUPFAM" id="SSF47644">
    <property type="entry name" value="Methionine synthase domain"/>
    <property type="match status" value="1"/>
</dbReference>
<dbReference type="InterPro" id="IPR036594">
    <property type="entry name" value="Meth_synthase_dom"/>
</dbReference>
<dbReference type="FunFam" id="1.10.1240.10:FF:000001">
    <property type="entry name" value="Methionine synthase"/>
    <property type="match status" value="1"/>
</dbReference>
<dbReference type="InterPro" id="IPR003759">
    <property type="entry name" value="Cbl-bd_cap"/>
</dbReference>
<dbReference type="InterPro" id="IPR036724">
    <property type="entry name" value="Cobalamin-bd_sf"/>
</dbReference>
<evidence type="ECO:0000259" key="10">
    <source>
        <dbReference type="PROSITE" id="PS51332"/>
    </source>
</evidence>
<dbReference type="GO" id="GO:0008705">
    <property type="term" value="F:methionine synthase activity"/>
    <property type="evidence" value="ECO:0007669"/>
    <property type="project" value="TreeGrafter"/>
</dbReference>
<dbReference type="SMART" id="SM01018">
    <property type="entry name" value="B12-binding_2"/>
    <property type="match status" value="1"/>
</dbReference>
<evidence type="ECO:0000256" key="1">
    <source>
        <dbReference type="ARBA" id="ARBA00010398"/>
    </source>
</evidence>
<organism evidence="12">
    <name type="scientific">marine sediment metagenome</name>
    <dbReference type="NCBI Taxonomy" id="412755"/>
    <lineage>
        <taxon>unclassified sequences</taxon>
        <taxon>metagenomes</taxon>
        <taxon>ecological metagenomes</taxon>
    </lineage>
</organism>
<dbReference type="SUPFAM" id="SSF51717">
    <property type="entry name" value="Dihydropteroate synthetase-like"/>
    <property type="match status" value="1"/>
</dbReference>
<evidence type="ECO:0000256" key="4">
    <source>
        <dbReference type="ARBA" id="ARBA00022679"/>
    </source>
</evidence>
<dbReference type="InterPro" id="IPR011005">
    <property type="entry name" value="Dihydropteroate_synth-like_sf"/>
</dbReference>
<evidence type="ECO:0000256" key="8">
    <source>
        <dbReference type="ARBA" id="ARBA00023285"/>
    </source>
</evidence>
<evidence type="ECO:0000256" key="7">
    <source>
        <dbReference type="ARBA" id="ARBA00022737"/>
    </source>
</evidence>
<accession>X0W372</accession>
<evidence type="ECO:0000256" key="2">
    <source>
        <dbReference type="ARBA" id="ARBA00022603"/>
    </source>
</evidence>
<sequence>FTICTGMEADRRLAVETLEALRLIKERLPGAHTLLGLSNVSFGINPGARQVLNSVFLHYAREAGLDAAIVHAAKILPLYRIDERQREAARRLIFDRRDEVEDPLAEYMKLSEKASTPRRAPSVKEAPVEERLKRRIIDGDRVGLEDDLTEATKKHSPLDIIDNILLGGMKVVGELFGAGQTQLPFVLQSAETMKAAVAYLEPLMERREGESKGKVILATVQGDVHDIGKNLVDILLSNHGYRVVNLGIRQPMSAILEAWE</sequence>
<dbReference type="Pfam" id="PF02607">
    <property type="entry name" value="B12-binding_2"/>
    <property type="match status" value="1"/>
</dbReference>
<keyword evidence="5" id="KW-0949">S-adenosyl-L-methionine</keyword>
<dbReference type="EMBL" id="BARS01034157">
    <property type="protein sequence ID" value="GAG19058.1"/>
    <property type="molecule type" value="Genomic_DNA"/>
</dbReference>
<feature type="domain" description="B12-binding N-terminal" evidence="11">
    <location>
        <begin position="119"/>
        <end position="212"/>
    </location>
</feature>
<dbReference type="InterPro" id="IPR000489">
    <property type="entry name" value="Pterin-binding_dom"/>
</dbReference>
<dbReference type="InterPro" id="IPR006158">
    <property type="entry name" value="Cobalamin-bd"/>
</dbReference>
<evidence type="ECO:0008006" key="13">
    <source>
        <dbReference type="Google" id="ProtNLM"/>
    </source>
</evidence>
<dbReference type="Gene3D" id="3.40.50.280">
    <property type="entry name" value="Cobalamin-binding domain"/>
    <property type="match status" value="1"/>
</dbReference>
<name>X0W372_9ZZZZ</name>
<protein>
    <recommendedName>
        <fullName evidence="13">Methionine synthase</fullName>
    </recommendedName>
</protein>
<dbReference type="PROSITE" id="PS51337">
    <property type="entry name" value="B12_BINDING_NTER"/>
    <property type="match status" value="1"/>
</dbReference>
<dbReference type="GO" id="GO:0005829">
    <property type="term" value="C:cytosol"/>
    <property type="evidence" value="ECO:0007669"/>
    <property type="project" value="TreeGrafter"/>
</dbReference>
<comment type="similarity">
    <text evidence="1">Belongs to the vitamin-B12 dependent methionine synthase family.</text>
</comment>
<comment type="caution">
    <text evidence="12">The sequence shown here is derived from an EMBL/GenBank/DDBJ whole genome shotgun (WGS) entry which is preliminary data.</text>
</comment>
<evidence type="ECO:0000259" key="9">
    <source>
        <dbReference type="PROSITE" id="PS50972"/>
    </source>
</evidence>
<dbReference type="AlphaFoldDB" id="X0W372"/>
<feature type="domain" description="B12-binding" evidence="10">
    <location>
        <begin position="212"/>
        <end position="260"/>
    </location>
</feature>
<evidence type="ECO:0000256" key="6">
    <source>
        <dbReference type="ARBA" id="ARBA00022723"/>
    </source>
</evidence>
<keyword evidence="2" id="KW-0489">Methyltransferase</keyword>
<dbReference type="GO" id="GO:0046653">
    <property type="term" value="P:tetrahydrofolate metabolic process"/>
    <property type="evidence" value="ECO:0007669"/>
    <property type="project" value="TreeGrafter"/>
</dbReference>
<dbReference type="PANTHER" id="PTHR45833:SF1">
    <property type="entry name" value="METHIONINE SYNTHASE"/>
    <property type="match status" value="1"/>
</dbReference>
<dbReference type="GO" id="GO:0031419">
    <property type="term" value="F:cobalamin binding"/>
    <property type="evidence" value="ECO:0007669"/>
    <property type="project" value="UniProtKB-KW"/>
</dbReference>
<gene>
    <name evidence="12" type="ORF">S01H1_52809</name>
</gene>
<proteinExistence type="inferred from homology"/>
<dbReference type="PROSITE" id="PS51332">
    <property type="entry name" value="B12_BINDING"/>
    <property type="match status" value="1"/>
</dbReference>
<dbReference type="Pfam" id="PF02310">
    <property type="entry name" value="B12-binding"/>
    <property type="match status" value="1"/>
</dbReference>
<reference evidence="12" key="1">
    <citation type="journal article" date="2014" name="Front. Microbiol.">
        <title>High frequency of phylogenetically diverse reductive dehalogenase-homologous genes in deep subseafloor sedimentary metagenomes.</title>
        <authorList>
            <person name="Kawai M."/>
            <person name="Futagami T."/>
            <person name="Toyoda A."/>
            <person name="Takaki Y."/>
            <person name="Nishi S."/>
            <person name="Hori S."/>
            <person name="Arai W."/>
            <person name="Tsubouchi T."/>
            <person name="Morono Y."/>
            <person name="Uchiyama I."/>
            <person name="Ito T."/>
            <person name="Fujiyama A."/>
            <person name="Inagaki F."/>
            <person name="Takami H."/>
        </authorList>
    </citation>
    <scope>NUCLEOTIDE SEQUENCE</scope>
    <source>
        <strain evidence="12">Expedition CK06-06</strain>
    </source>
</reference>
<dbReference type="InterPro" id="IPR050554">
    <property type="entry name" value="Met_Synthase/Corrinoid"/>
</dbReference>
<dbReference type="Gene3D" id="1.10.1240.10">
    <property type="entry name" value="Methionine synthase domain"/>
    <property type="match status" value="1"/>
</dbReference>
<dbReference type="PANTHER" id="PTHR45833">
    <property type="entry name" value="METHIONINE SYNTHASE"/>
    <property type="match status" value="1"/>
</dbReference>
<feature type="non-terminal residue" evidence="12">
    <location>
        <position position="260"/>
    </location>
</feature>
<keyword evidence="3" id="KW-0846">Cobalamin</keyword>
<keyword evidence="8" id="KW-0170">Cobalt</keyword>
<keyword evidence="6" id="KW-0479">Metal-binding</keyword>
<feature type="domain" description="Pterin-binding" evidence="9">
    <location>
        <begin position="1"/>
        <end position="90"/>
    </location>
</feature>
<feature type="non-terminal residue" evidence="12">
    <location>
        <position position="1"/>
    </location>
</feature>
<dbReference type="GO" id="GO:0046872">
    <property type="term" value="F:metal ion binding"/>
    <property type="evidence" value="ECO:0007669"/>
    <property type="project" value="UniProtKB-KW"/>
</dbReference>
<dbReference type="Gene3D" id="3.20.20.20">
    <property type="entry name" value="Dihydropteroate synthase-like"/>
    <property type="match status" value="1"/>
</dbReference>
<keyword evidence="7" id="KW-0677">Repeat</keyword>